<keyword evidence="3" id="KW-0238">DNA-binding</keyword>
<dbReference type="PROSITE" id="PS51032">
    <property type="entry name" value="AP2_ERF"/>
    <property type="match status" value="1"/>
</dbReference>
<feature type="region of interest" description="Disordered" evidence="6">
    <location>
        <begin position="1"/>
        <end position="72"/>
    </location>
</feature>
<dbReference type="Proteomes" id="UP000077755">
    <property type="component" value="Chromosome 1"/>
</dbReference>
<feature type="domain" description="AP2/ERF" evidence="7">
    <location>
        <begin position="71"/>
        <end position="111"/>
    </location>
</feature>
<keyword evidence="2" id="KW-0805">Transcription regulation</keyword>
<evidence type="ECO:0000313" key="9">
    <source>
        <dbReference type="EMBL" id="WOG84069.1"/>
    </source>
</evidence>
<dbReference type="InterPro" id="IPR036955">
    <property type="entry name" value="AP2/ERF_dom_sf"/>
</dbReference>
<dbReference type="Gramene" id="KZN10423">
    <property type="protein sequence ID" value="KZN10423"/>
    <property type="gene ID" value="DCAR_003079"/>
</dbReference>
<dbReference type="EMBL" id="CP093343">
    <property type="protein sequence ID" value="WOG84069.1"/>
    <property type="molecule type" value="Genomic_DNA"/>
</dbReference>
<reference evidence="9" key="2">
    <citation type="submission" date="2022-03" db="EMBL/GenBank/DDBJ databases">
        <title>Draft title - Genomic analysis of global carrot germplasm unveils the trajectory of domestication and the origin of high carotenoid orange carrot.</title>
        <authorList>
            <person name="Iorizzo M."/>
            <person name="Ellison S."/>
            <person name="Senalik D."/>
            <person name="Macko-Podgorni A."/>
            <person name="Grzebelus D."/>
            <person name="Bostan H."/>
            <person name="Rolling W."/>
            <person name="Curaba J."/>
            <person name="Simon P."/>
        </authorList>
    </citation>
    <scope>NUCLEOTIDE SEQUENCE</scope>
    <source>
        <tissue evidence="9">Leaf</tissue>
    </source>
</reference>
<dbReference type="STRING" id="79200.A0A162B5W8"/>
<name>A0A162B5W8_DAUCS</name>
<dbReference type="OrthoDB" id="1746257at2759"/>
<evidence type="ECO:0000259" key="7">
    <source>
        <dbReference type="PROSITE" id="PS51032"/>
    </source>
</evidence>
<sequence length="134" mass="15234">MEAAPATATKVSRKKAQPTKEGMKRPKPTKVSVVRIKYTDPDATDDSSSDETTSSPKQVVHEVHLRKTSPKYPGARLRKWGNWCAEIRNPITKRRQWLGTYPTAEEASRVYLEKKKEFGEFVKNSKDQIKTSPC</sequence>
<dbReference type="GO" id="GO:0005634">
    <property type="term" value="C:nucleus"/>
    <property type="evidence" value="ECO:0007669"/>
    <property type="project" value="UniProtKB-SubCell"/>
</dbReference>
<evidence type="ECO:0000256" key="5">
    <source>
        <dbReference type="ARBA" id="ARBA00023242"/>
    </source>
</evidence>
<accession>A0A162B5W8</accession>
<dbReference type="Gene3D" id="3.30.730.10">
    <property type="entry name" value="AP2/ERF domain"/>
    <property type="match status" value="1"/>
</dbReference>
<keyword evidence="5" id="KW-0539">Nucleus</keyword>
<dbReference type="EMBL" id="LNRQ01000001">
    <property type="protein sequence ID" value="KZN10423.1"/>
    <property type="molecule type" value="Genomic_DNA"/>
</dbReference>
<organism evidence="8">
    <name type="scientific">Daucus carota subsp. sativus</name>
    <name type="common">Carrot</name>
    <dbReference type="NCBI Taxonomy" id="79200"/>
    <lineage>
        <taxon>Eukaryota</taxon>
        <taxon>Viridiplantae</taxon>
        <taxon>Streptophyta</taxon>
        <taxon>Embryophyta</taxon>
        <taxon>Tracheophyta</taxon>
        <taxon>Spermatophyta</taxon>
        <taxon>Magnoliopsida</taxon>
        <taxon>eudicotyledons</taxon>
        <taxon>Gunneridae</taxon>
        <taxon>Pentapetalae</taxon>
        <taxon>asterids</taxon>
        <taxon>campanulids</taxon>
        <taxon>Apiales</taxon>
        <taxon>Apiaceae</taxon>
        <taxon>Apioideae</taxon>
        <taxon>Scandiceae</taxon>
        <taxon>Daucinae</taxon>
        <taxon>Daucus</taxon>
        <taxon>Daucus sect. Daucus</taxon>
    </lineage>
</organism>
<comment type="subcellular location">
    <subcellularLocation>
        <location evidence="1">Nucleus</location>
    </subcellularLocation>
</comment>
<dbReference type="InterPro" id="IPR016177">
    <property type="entry name" value="DNA-bd_dom_sf"/>
</dbReference>
<dbReference type="GO" id="GO:0003677">
    <property type="term" value="F:DNA binding"/>
    <property type="evidence" value="ECO:0007669"/>
    <property type="project" value="UniProtKB-KW"/>
</dbReference>
<proteinExistence type="predicted"/>
<evidence type="ECO:0000256" key="3">
    <source>
        <dbReference type="ARBA" id="ARBA00023125"/>
    </source>
</evidence>
<evidence type="ECO:0000313" key="10">
    <source>
        <dbReference type="Proteomes" id="UP000077755"/>
    </source>
</evidence>
<reference evidence="8" key="1">
    <citation type="journal article" date="2016" name="Nat. Genet.">
        <title>A high-quality carrot genome assembly provides new insights into carotenoid accumulation and asterid genome evolution.</title>
        <authorList>
            <person name="Iorizzo M."/>
            <person name="Ellison S."/>
            <person name="Senalik D."/>
            <person name="Zeng P."/>
            <person name="Satapoomin P."/>
            <person name="Huang J."/>
            <person name="Bowman M."/>
            <person name="Iovene M."/>
            <person name="Sanseverino W."/>
            <person name="Cavagnaro P."/>
            <person name="Yildiz M."/>
            <person name="Macko-Podgorni A."/>
            <person name="Moranska E."/>
            <person name="Grzebelus E."/>
            <person name="Grzebelus D."/>
            <person name="Ashrafi H."/>
            <person name="Zheng Z."/>
            <person name="Cheng S."/>
            <person name="Spooner D."/>
            <person name="Van Deynze A."/>
            <person name="Simon P."/>
        </authorList>
    </citation>
    <scope>NUCLEOTIDE SEQUENCE [LARGE SCALE GENOMIC DNA]</scope>
    <source>
        <tissue evidence="8">Leaf</tissue>
    </source>
</reference>
<evidence type="ECO:0000256" key="2">
    <source>
        <dbReference type="ARBA" id="ARBA00023015"/>
    </source>
</evidence>
<evidence type="ECO:0000256" key="6">
    <source>
        <dbReference type="SAM" id="MobiDB-lite"/>
    </source>
</evidence>
<protein>
    <recommendedName>
        <fullName evidence="7">AP2/ERF domain-containing protein</fullName>
    </recommendedName>
</protein>
<evidence type="ECO:0000256" key="4">
    <source>
        <dbReference type="ARBA" id="ARBA00023163"/>
    </source>
</evidence>
<dbReference type="PANTHER" id="PTHR31194">
    <property type="entry name" value="SHN SHINE , DNA BINDING / TRANSCRIPTION FACTOR"/>
    <property type="match status" value="1"/>
</dbReference>
<dbReference type="SMART" id="SM00380">
    <property type="entry name" value="AP2"/>
    <property type="match status" value="1"/>
</dbReference>
<dbReference type="GO" id="GO:0003700">
    <property type="term" value="F:DNA-binding transcription factor activity"/>
    <property type="evidence" value="ECO:0007669"/>
    <property type="project" value="InterPro"/>
</dbReference>
<dbReference type="PRINTS" id="PR00367">
    <property type="entry name" value="ETHRSPELEMNT"/>
</dbReference>
<keyword evidence="10" id="KW-1185">Reference proteome</keyword>
<dbReference type="InterPro" id="IPR001471">
    <property type="entry name" value="AP2/ERF_dom"/>
</dbReference>
<gene>
    <name evidence="8" type="ORF">DCAR_003079</name>
    <name evidence="9" type="ORF">DCAR_0103249</name>
</gene>
<dbReference type="AlphaFoldDB" id="A0A162B5W8"/>
<dbReference type="PANTHER" id="PTHR31194:SF140">
    <property type="entry name" value="ETHYLENE-RESPONSIVE TRANSCRIPTION FACTOR CRF2"/>
    <property type="match status" value="1"/>
</dbReference>
<evidence type="ECO:0000313" key="8">
    <source>
        <dbReference type="EMBL" id="KZN10423.1"/>
    </source>
</evidence>
<keyword evidence="4" id="KW-0804">Transcription</keyword>
<dbReference type="SUPFAM" id="SSF54171">
    <property type="entry name" value="DNA-binding domain"/>
    <property type="match status" value="1"/>
</dbReference>
<evidence type="ECO:0000256" key="1">
    <source>
        <dbReference type="ARBA" id="ARBA00004123"/>
    </source>
</evidence>
<dbReference type="CDD" id="cd00018">
    <property type="entry name" value="AP2"/>
    <property type="match status" value="1"/>
</dbReference>
<dbReference type="InterPro" id="IPR050913">
    <property type="entry name" value="AP2/ERF_ERF"/>
</dbReference>